<name>A0A645F2G6_9ZZZZ</name>
<evidence type="ECO:0000256" key="1">
    <source>
        <dbReference type="SAM" id="MobiDB-lite"/>
    </source>
</evidence>
<evidence type="ECO:0000313" key="2">
    <source>
        <dbReference type="EMBL" id="MPN08508.1"/>
    </source>
</evidence>
<gene>
    <name evidence="2" type="ORF">SDC9_155790</name>
</gene>
<dbReference type="EMBL" id="VSSQ01054562">
    <property type="protein sequence ID" value="MPN08508.1"/>
    <property type="molecule type" value="Genomic_DNA"/>
</dbReference>
<dbReference type="AlphaFoldDB" id="A0A645F2G6"/>
<proteinExistence type="predicted"/>
<sequence>MEDVPRGHDAGQEAHEHRSDDGAHDVHGEGALGLRGVRTVNVCGEAQVGIPVDGVAGPDGFFLQAEKERHRQGDENGSQVSELLEQKGRSHLHQPGQVRPGPHAHLRHEGGEADENHSSRGAGLLHIEEPQQIGPEEPADDGREDHGEKGQRSDADVELHDADHIAEDSQNQRPRIHFPVPQQPSLDG</sequence>
<feature type="compositionally biased region" description="Basic and acidic residues" evidence="1">
    <location>
        <begin position="140"/>
        <end position="167"/>
    </location>
</feature>
<feature type="compositionally biased region" description="Basic and acidic residues" evidence="1">
    <location>
        <begin position="65"/>
        <end position="74"/>
    </location>
</feature>
<feature type="region of interest" description="Disordered" evidence="1">
    <location>
        <begin position="63"/>
        <end position="188"/>
    </location>
</feature>
<feature type="compositionally biased region" description="Basic and acidic residues" evidence="1">
    <location>
        <begin position="107"/>
        <end position="118"/>
    </location>
</feature>
<reference evidence="2" key="1">
    <citation type="submission" date="2019-08" db="EMBL/GenBank/DDBJ databases">
        <authorList>
            <person name="Kucharzyk K."/>
            <person name="Murdoch R.W."/>
            <person name="Higgins S."/>
            <person name="Loffler F."/>
        </authorList>
    </citation>
    <scope>NUCLEOTIDE SEQUENCE</scope>
</reference>
<comment type="caution">
    <text evidence="2">The sequence shown here is derived from an EMBL/GenBank/DDBJ whole genome shotgun (WGS) entry which is preliminary data.</text>
</comment>
<organism evidence="2">
    <name type="scientific">bioreactor metagenome</name>
    <dbReference type="NCBI Taxonomy" id="1076179"/>
    <lineage>
        <taxon>unclassified sequences</taxon>
        <taxon>metagenomes</taxon>
        <taxon>ecological metagenomes</taxon>
    </lineage>
</organism>
<feature type="region of interest" description="Disordered" evidence="1">
    <location>
        <begin position="1"/>
        <end position="30"/>
    </location>
</feature>
<protein>
    <submittedName>
        <fullName evidence="2">Uncharacterized protein</fullName>
    </submittedName>
</protein>
<accession>A0A645F2G6</accession>
<feature type="compositionally biased region" description="Basic and acidic residues" evidence="1">
    <location>
        <begin position="1"/>
        <end position="28"/>
    </location>
</feature>